<protein>
    <submittedName>
        <fullName evidence="1">Uncharacterized protein</fullName>
    </submittedName>
</protein>
<sequence>MIRAQSLVRVICGLDFISVRYDLINSCKNAALDDYDQLVDCAQFDPSYMDQR</sequence>
<reference evidence="2" key="1">
    <citation type="submission" date="2016-11" db="EMBL/GenBank/DDBJ databases">
        <authorList>
            <person name="Varghese N."/>
            <person name="Submissions S."/>
        </authorList>
    </citation>
    <scope>NUCLEOTIDE SEQUENCE [LARGE SCALE GENOMIC DNA]</scope>
    <source>
        <strain evidence="2">DSM 29327</strain>
    </source>
</reference>
<dbReference type="Proteomes" id="UP000184191">
    <property type="component" value="Unassembled WGS sequence"/>
</dbReference>
<organism evidence="1 2">
    <name type="scientific">Roseovarius marisflavi</name>
    <dbReference type="NCBI Taxonomy" id="1054996"/>
    <lineage>
        <taxon>Bacteria</taxon>
        <taxon>Pseudomonadati</taxon>
        <taxon>Pseudomonadota</taxon>
        <taxon>Alphaproteobacteria</taxon>
        <taxon>Rhodobacterales</taxon>
        <taxon>Roseobacteraceae</taxon>
        <taxon>Roseovarius</taxon>
    </lineage>
</organism>
<gene>
    <name evidence="1" type="ORF">SAMN05444414_1341</name>
</gene>
<evidence type="ECO:0000313" key="1">
    <source>
        <dbReference type="EMBL" id="SHL74059.1"/>
    </source>
</evidence>
<proteinExistence type="predicted"/>
<accession>A0A1M7D4D9</accession>
<dbReference type="EMBL" id="FRBN01000034">
    <property type="protein sequence ID" value="SHL74059.1"/>
    <property type="molecule type" value="Genomic_DNA"/>
</dbReference>
<keyword evidence="2" id="KW-1185">Reference proteome</keyword>
<evidence type="ECO:0000313" key="2">
    <source>
        <dbReference type="Proteomes" id="UP000184191"/>
    </source>
</evidence>
<dbReference type="STRING" id="1054996.SAMN05444414_1341"/>
<name>A0A1M7D4D9_9RHOB</name>
<dbReference type="AlphaFoldDB" id="A0A1M7D4D9"/>